<dbReference type="PaxDb" id="768679-TTX_1882a"/>
<dbReference type="KEGG" id="ttn:TTX_1882a"/>
<accession>G4RLQ4</accession>
<evidence type="ECO:0000313" key="2">
    <source>
        <dbReference type="EMBL" id="CCC82499.1"/>
    </source>
</evidence>
<gene>
    <name evidence="2" type="ORF">TTX_1882a</name>
</gene>
<keyword evidence="1" id="KW-0175">Coiled coil</keyword>
<dbReference type="AlphaFoldDB" id="G4RLQ4"/>
<dbReference type="HOGENOM" id="CLU_124258_0_0_2"/>
<organism evidence="2 3">
    <name type="scientific">Thermoproteus tenax (strain ATCC 35583 / DSM 2078 / JCM 9277 / NBRC 100435 / Kra 1)</name>
    <dbReference type="NCBI Taxonomy" id="768679"/>
    <lineage>
        <taxon>Archaea</taxon>
        <taxon>Thermoproteota</taxon>
        <taxon>Thermoprotei</taxon>
        <taxon>Thermoproteales</taxon>
        <taxon>Thermoproteaceae</taxon>
        <taxon>Thermoproteus</taxon>
    </lineage>
</organism>
<evidence type="ECO:0000313" key="3">
    <source>
        <dbReference type="Proteomes" id="UP000002654"/>
    </source>
</evidence>
<reference evidence="2 3" key="1">
    <citation type="journal article" date="2011" name="PLoS ONE">
        <title>The complete genome sequence of Thermoproteus tenax: a physiologically versatile member of the Crenarchaeota.</title>
        <authorList>
            <person name="Siebers B."/>
            <person name="Zaparty M."/>
            <person name="Raddatz G."/>
            <person name="Tjaden B."/>
            <person name="Albers S.V."/>
            <person name="Bell S.D."/>
            <person name="Blombach F."/>
            <person name="Kletzin A."/>
            <person name="Kyrpides N."/>
            <person name="Lanz C."/>
            <person name="Plagens A."/>
            <person name="Rampp M."/>
            <person name="Rosinus A."/>
            <person name="von Jan M."/>
            <person name="Makarova K.S."/>
            <person name="Klenk H.P."/>
            <person name="Schuster S.C."/>
            <person name="Hensel R."/>
        </authorList>
    </citation>
    <scope>NUCLEOTIDE SEQUENCE [LARGE SCALE GENOMIC DNA]</scope>
    <source>
        <strain evidence="3">ATCC 35583 / DSM 2078 / JCM 9277 / NBRC 100435 / Kra 1</strain>
    </source>
</reference>
<dbReference type="EMBL" id="FN869859">
    <property type="protein sequence ID" value="CCC82499.1"/>
    <property type="molecule type" value="Genomic_DNA"/>
</dbReference>
<dbReference type="Proteomes" id="UP000002654">
    <property type="component" value="Chromosome"/>
</dbReference>
<keyword evidence="3" id="KW-1185">Reference proteome</keyword>
<sequence length="177" mass="20674">MDLIEVKITIVVEELLELRKILEEKIAQLENEVRLYKRLLSLIDEAIGQRSFTTAAQEKEKREVAKKPLEVQVLKSKEGEELGIAEIYEDELVLKPKVSVKLEGLIKRFFVEKILDRYREEDEGAVREGKKRASLDYEIKEEGGNISAIVVRNYGDENRRRDIVRAFRWTLERSLKS</sequence>
<dbReference type="PATRIC" id="fig|768679.9.peg.1907"/>
<evidence type="ECO:0000256" key="1">
    <source>
        <dbReference type="SAM" id="Coils"/>
    </source>
</evidence>
<protein>
    <submittedName>
        <fullName evidence="2">Uncharacterized conserved protein</fullName>
    </submittedName>
</protein>
<feature type="coiled-coil region" evidence="1">
    <location>
        <begin position="12"/>
        <end position="46"/>
    </location>
</feature>
<proteinExistence type="predicted"/>
<name>G4RLQ4_THETK</name>
<dbReference type="STRING" id="768679.TTX_1882a"/>
<dbReference type="eggNOG" id="arCOG05463">
    <property type="taxonomic scope" value="Archaea"/>
</dbReference>